<name>A0ABP0F0U1_CLALP</name>
<proteinExistence type="predicted"/>
<keyword evidence="2" id="KW-1185">Reference proteome</keyword>
<comment type="caution">
    <text evidence="1">The sequence shown here is derived from an EMBL/GenBank/DDBJ whole genome shotgun (WGS) entry which is preliminary data.</text>
</comment>
<accession>A0ABP0F0U1</accession>
<sequence>MQNTAKIPAIWLFPYDRFDRTGTIADESDQFIQPTVSEMRRRSTKTNKVVLRNRYEQSILLLVTADFRKRRGLGKVLSNNFTSAHLRNMSLLLRFIAGCVVCRSQAANVEECPTTTWTCFTGYS</sequence>
<dbReference type="EMBL" id="CAWYQH010000002">
    <property type="protein sequence ID" value="CAK8673329.1"/>
    <property type="molecule type" value="Genomic_DNA"/>
</dbReference>
<evidence type="ECO:0000313" key="1">
    <source>
        <dbReference type="EMBL" id="CAK8673329.1"/>
    </source>
</evidence>
<organism evidence="1 2">
    <name type="scientific">Clavelina lepadiformis</name>
    <name type="common">Light-bulb sea squirt</name>
    <name type="synonym">Ascidia lepadiformis</name>
    <dbReference type="NCBI Taxonomy" id="159417"/>
    <lineage>
        <taxon>Eukaryota</taxon>
        <taxon>Metazoa</taxon>
        <taxon>Chordata</taxon>
        <taxon>Tunicata</taxon>
        <taxon>Ascidiacea</taxon>
        <taxon>Aplousobranchia</taxon>
        <taxon>Clavelinidae</taxon>
        <taxon>Clavelina</taxon>
    </lineage>
</organism>
<evidence type="ECO:0000313" key="2">
    <source>
        <dbReference type="Proteomes" id="UP001642483"/>
    </source>
</evidence>
<dbReference type="Proteomes" id="UP001642483">
    <property type="component" value="Unassembled WGS sequence"/>
</dbReference>
<reference evidence="1 2" key="1">
    <citation type="submission" date="2024-02" db="EMBL/GenBank/DDBJ databases">
        <authorList>
            <person name="Daric V."/>
            <person name="Darras S."/>
        </authorList>
    </citation>
    <scope>NUCLEOTIDE SEQUENCE [LARGE SCALE GENOMIC DNA]</scope>
</reference>
<gene>
    <name evidence="1" type="ORF">CVLEPA_LOCUS3125</name>
</gene>
<protein>
    <submittedName>
        <fullName evidence="1">Uncharacterized protein</fullName>
    </submittedName>
</protein>